<dbReference type="RefSeq" id="XP_055895053.1">
    <property type="nucleotide sequence ID" value="XM_056039078.1"/>
</dbReference>
<evidence type="ECO:0000313" key="4">
    <source>
        <dbReference type="RefSeq" id="XP_055895054.1"/>
    </source>
</evidence>
<sequence length="350" mass="40811">MGSKLSTQHNMERNKKEDKADLHLTENQCVIYNKEGHTAPHTVSRLSEDAQYSGHLKIQKSGDLHKSLARCLKNPGYSHFIPVDTFTLKHLPEENNYEYDLYEYIKVTADLTVRVDAKATSQHRPEFWPETTKPYPFYNMSDRGTMRTGSQRRNLRTGSGKVCGVIKYHGRVTHDEDYRRIQHLKCWCKKCEDSDSPSNVWWEFDVDTATHVVFDDIEASQTTLRLFYDRYNSLEVIVDKVSVRFVSIELNWCALRCVTCEKNVGKKLMKMYKHFQNVNLKLWYKYGNSRQMFKFIVSHPYGCFKQVCVGQWKNKDKVNGRSSFIYTTCTCPLIDGADVMFLGLLKPYLA</sequence>
<accession>A0A9W3B6I1</accession>
<dbReference type="GeneID" id="106074382"/>
<dbReference type="OMA" id="THDHELW"/>
<dbReference type="Proteomes" id="UP001165740">
    <property type="component" value="Chromosome 8"/>
</dbReference>
<dbReference type="AlphaFoldDB" id="A0A9W3B6I1"/>
<reference evidence="3 4" key="1">
    <citation type="submission" date="2025-04" db="UniProtKB">
        <authorList>
            <consortium name="RefSeq"/>
        </authorList>
    </citation>
    <scope>IDENTIFICATION</scope>
</reference>
<feature type="region of interest" description="Disordered" evidence="1">
    <location>
        <begin position="1"/>
        <end position="20"/>
    </location>
</feature>
<proteinExistence type="predicted"/>
<evidence type="ECO:0000313" key="2">
    <source>
        <dbReference type="Proteomes" id="UP001165740"/>
    </source>
</evidence>
<evidence type="ECO:0000313" key="3">
    <source>
        <dbReference type="RefSeq" id="XP_055895053.1"/>
    </source>
</evidence>
<feature type="compositionally biased region" description="Basic and acidic residues" evidence="1">
    <location>
        <begin position="10"/>
        <end position="20"/>
    </location>
</feature>
<evidence type="ECO:0000256" key="1">
    <source>
        <dbReference type="SAM" id="MobiDB-lite"/>
    </source>
</evidence>
<protein>
    <submittedName>
        <fullName evidence="3 4">Uncharacterized protein LOC106074382</fullName>
    </submittedName>
</protein>
<organism evidence="2 4">
    <name type="scientific">Biomphalaria glabrata</name>
    <name type="common">Bloodfluke planorb</name>
    <name type="synonym">Freshwater snail</name>
    <dbReference type="NCBI Taxonomy" id="6526"/>
    <lineage>
        <taxon>Eukaryota</taxon>
        <taxon>Metazoa</taxon>
        <taxon>Spiralia</taxon>
        <taxon>Lophotrochozoa</taxon>
        <taxon>Mollusca</taxon>
        <taxon>Gastropoda</taxon>
        <taxon>Heterobranchia</taxon>
        <taxon>Euthyneura</taxon>
        <taxon>Panpulmonata</taxon>
        <taxon>Hygrophila</taxon>
        <taxon>Lymnaeoidea</taxon>
        <taxon>Planorbidae</taxon>
        <taxon>Biomphalaria</taxon>
    </lineage>
</organism>
<name>A0A9W3B6I1_BIOGL</name>
<gene>
    <name evidence="3 4" type="primary">LOC106074382</name>
</gene>
<keyword evidence="2" id="KW-1185">Reference proteome</keyword>
<dbReference type="RefSeq" id="XP_055895054.1">
    <property type="nucleotide sequence ID" value="XM_056039079.1"/>
</dbReference>